<evidence type="ECO:0000313" key="6">
    <source>
        <dbReference type="EMBL" id="CAL1528444.1"/>
    </source>
</evidence>
<evidence type="ECO:0000256" key="3">
    <source>
        <dbReference type="ARBA" id="ARBA00023242"/>
    </source>
</evidence>
<dbReference type="InterPro" id="IPR036824">
    <property type="entry name" value="Nucleoplasmin_core_dom_sf"/>
</dbReference>
<dbReference type="EMBL" id="CAXITT010000033">
    <property type="protein sequence ID" value="CAL1528444.1"/>
    <property type="molecule type" value="Genomic_DNA"/>
</dbReference>
<name>A0AAV2H7J9_LYMST</name>
<dbReference type="GO" id="GO:0005737">
    <property type="term" value="C:cytoplasm"/>
    <property type="evidence" value="ECO:0007669"/>
    <property type="project" value="TreeGrafter"/>
</dbReference>
<dbReference type="InterPro" id="IPR024057">
    <property type="entry name" value="Nucleoplasmin_core_dom"/>
</dbReference>
<protein>
    <recommendedName>
        <fullName evidence="5">Nucleoplasmin core domain-containing protein</fullName>
    </recommendedName>
</protein>
<dbReference type="GO" id="GO:0006338">
    <property type="term" value="P:chromatin remodeling"/>
    <property type="evidence" value="ECO:0007669"/>
    <property type="project" value="TreeGrafter"/>
</dbReference>
<dbReference type="GO" id="GO:0042393">
    <property type="term" value="F:histone binding"/>
    <property type="evidence" value="ECO:0007669"/>
    <property type="project" value="TreeGrafter"/>
</dbReference>
<evidence type="ECO:0000256" key="1">
    <source>
        <dbReference type="ARBA" id="ARBA00004123"/>
    </source>
</evidence>
<comment type="caution">
    <text evidence="6">The sequence shown here is derived from an EMBL/GenBank/DDBJ whole genome shotgun (WGS) entry which is preliminary data.</text>
</comment>
<accession>A0AAV2H7J9</accession>
<dbReference type="GO" id="GO:0003723">
    <property type="term" value="F:RNA binding"/>
    <property type="evidence" value="ECO:0007669"/>
    <property type="project" value="TreeGrafter"/>
</dbReference>
<keyword evidence="3" id="KW-0539">Nucleus</keyword>
<comment type="subcellular location">
    <subcellularLocation>
        <location evidence="1">Nucleus</location>
    </subcellularLocation>
</comment>
<dbReference type="GO" id="GO:0005730">
    <property type="term" value="C:nucleolus"/>
    <property type="evidence" value="ECO:0007669"/>
    <property type="project" value="TreeGrafter"/>
</dbReference>
<dbReference type="Gene3D" id="2.60.120.340">
    <property type="entry name" value="Nucleoplasmin core domain"/>
    <property type="match status" value="1"/>
</dbReference>
<comment type="similarity">
    <text evidence="2">Belongs to the nucleoplasmin family.</text>
</comment>
<dbReference type="Pfam" id="PF03066">
    <property type="entry name" value="Nucleoplasmin"/>
    <property type="match status" value="1"/>
</dbReference>
<dbReference type="InterPro" id="IPR004301">
    <property type="entry name" value="Nucleoplasmin"/>
</dbReference>
<dbReference type="PANTHER" id="PTHR22747:SF18">
    <property type="entry name" value="GEO09167P1-RELATED"/>
    <property type="match status" value="1"/>
</dbReference>
<feature type="region of interest" description="Disordered" evidence="4">
    <location>
        <begin position="142"/>
        <end position="227"/>
    </location>
</feature>
<organism evidence="6 7">
    <name type="scientific">Lymnaea stagnalis</name>
    <name type="common">Great pond snail</name>
    <name type="synonym">Helix stagnalis</name>
    <dbReference type="NCBI Taxonomy" id="6523"/>
    <lineage>
        <taxon>Eukaryota</taxon>
        <taxon>Metazoa</taxon>
        <taxon>Spiralia</taxon>
        <taxon>Lophotrochozoa</taxon>
        <taxon>Mollusca</taxon>
        <taxon>Gastropoda</taxon>
        <taxon>Heterobranchia</taxon>
        <taxon>Euthyneura</taxon>
        <taxon>Panpulmonata</taxon>
        <taxon>Hygrophila</taxon>
        <taxon>Lymnaeoidea</taxon>
        <taxon>Lymnaeidae</taxon>
        <taxon>Lymnaea</taxon>
    </lineage>
</organism>
<dbReference type="SUPFAM" id="SSF69203">
    <property type="entry name" value="Nucleoplasmin-like core domain"/>
    <property type="match status" value="1"/>
</dbReference>
<dbReference type="GO" id="GO:0003682">
    <property type="term" value="F:chromatin binding"/>
    <property type="evidence" value="ECO:0007669"/>
    <property type="project" value="TreeGrafter"/>
</dbReference>
<evidence type="ECO:0000256" key="4">
    <source>
        <dbReference type="SAM" id="MobiDB-lite"/>
    </source>
</evidence>
<feature type="compositionally biased region" description="Basic residues" evidence="4">
    <location>
        <begin position="178"/>
        <end position="193"/>
    </location>
</feature>
<proteinExistence type="inferred from homology"/>
<keyword evidence="7" id="KW-1185">Reference proteome</keyword>
<sequence length="227" mass="25203">MANRSRNMSEKSDTKTAIGVADMEYFWCAELNSSTRSVTWVMNSGDLDDDEDDDDYIEHSLFIKQAVLGSGAVSNEQNIITLESVNANGELKKGVVANLTRGSSVMAHLDFTISGKNGVTLTLAEGSGPVFLSGNHLLEYPKDDNLGDLSQIESDGSNLDEEEEDVEDEEEEEDTNKKTVKRKAAVKPQKPKKAKMDVVEDDDDEDEEGEDDEEDEDDEDYDFEENK</sequence>
<reference evidence="6 7" key="1">
    <citation type="submission" date="2024-04" db="EMBL/GenBank/DDBJ databases">
        <authorList>
            <consortium name="Genoscope - CEA"/>
            <person name="William W."/>
        </authorList>
    </citation>
    <scope>NUCLEOTIDE SEQUENCE [LARGE SCALE GENOMIC DNA]</scope>
</reference>
<dbReference type="GO" id="GO:0005654">
    <property type="term" value="C:nucleoplasm"/>
    <property type="evidence" value="ECO:0007669"/>
    <property type="project" value="TreeGrafter"/>
</dbReference>
<gene>
    <name evidence="6" type="ORF">GSLYS_00002614001</name>
</gene>
<feature type="compositionally biased region" description="Acidic residues" evidence="4">
    <location>
        <begin position="199"/>
        <end position="227"/>
    </location>
</feature>
<feature type="compositionally biased region" description="Acidic residues" evidence="4">
    <location>
        <begin position="158"/>
        <end position="174"/>
    </location>
</feature>
<evidence type="ECO:0000313" key="7">
    <source>
        <dbReference type="Proteomes" id="UP001497497"/>
    </source>
</evidence>
<evidence type="ECO:0000259" key="5">
    <source>
        <dbReference type="Pfam" id="PF03066"/>
    </source>
</evidence>
<feature type="domain" description="Nucleoplasmin core" evidence="5">
    <location>
        <begin position="26"/>
        <end position="137"/>
    </location>
</feature>
<dbReference type="Proteomes" id="UP001497497">
    <property type="component" value="Unassembled WGS sequence"/>
</dbReference>
<dbReference type="PANTHER" id="PTHR22747">
    <property type="entry name" value="NUCLEOPLASMIN"/>
    <property type="match status" value="1"/>
</dbReference>
<evidence type="ECO:0000256" key="2">
    <source>
        <dbReference type="ARBA" id="ARBA00010744"/>
    </source>
</evidence>
<dbReference type="AlphaFoldDB" id="A0AAV2H7J9"/>